<keyword evidence="10" id="KW-1185">Reference proteome</keyword>
<evidence type="ECO:0000313" key="10">
    <source>
        <dbReference type="Proteomes" id="UP001549321"/>
    </source>
</evidence>
<keyword evidence="3" id="KW-0813">Transport</keyword>
<proteinExistence type="inferred from homology"/>
<dbReference type="Proteomes" id="UP001549321">
    <property type="component" value="Unassembled WGS sequence"/>
</dbReference>
<feature type="transmembrane region" description="Helical" evidence="8">
    <location>
        <begin position="132"/>
        <end position="155"/>
    </location>
</feature>
<dbReference type="Pfam" id="PF03547">
    <property type="entry name" value="Mem_trans"/>
    <property type="match status" value="1"/>
</dbReference>
<keyword evidence="5 8" id="KW-0812">Transmembrane</keyword>
<evidence type="ECO:0000256" key="6">
    <source>
        <dbReference type="ARBA" id="ARBA00022989"/>
    </source>
</evidence>
<comment type="caution">
    <text evidence="9">The sequence shown here is derived from an EMBL/GenBank/DDBJ whole genome shotgun (WGS) entry which is preliminary data.</text>
</comment>
<comment type="subcellular location">
    <subcellularLocation>
        <location evidence="1">Cell membrane</location>
        <topology evidence="1">Multi-pass membrane protein</topology>
    </subcellularLocation>
</comment>
<reference evidence="9 10" key="1">
    <citation type="submission" date="2024-06" db="EMBL/GenBank/DDBJ databases">
        <title>Sorghum-associated microbial communities from plants grown in Nebraska, USA.</title>
        <authorList>
            <person name="Schachtman D."/>
        </authorList>
    </citation>
    <scope>NUCLEOTIDE SEQUENCE [LARGE SCALE GENOMIC DNA]</scope>
    <source>
        <strain evidence="9 10">3207</strain>
    </source>
</reference>
<feature type="transmembrane region" description="Helical" evidence="8">
    <location>
        <begin position="201"/>
        <end position="221"/>
    </location>
</feature>
<feature type="transmembrane region" description="Helical" evidence="8">
    <location>
        <begin position="70"/>
        <end position="91"/>
    </location>
</feature>
<name>A0ABV2R508_9HYPH</name>
<feature type="transmembrane region" description="Helical" evidence="8">
    <location>
        <begin position="292"/>
        <end position="312"/>
    </location>
</feature>
<evidence type="ECO:0000256" key="7">
    <source>
        <dbReference type="ARBA" id="ARBA00023136"/>
    </source>
</evidence>
<evidence type="ECO:0000256" key="3">
    <source>
        <dbReference type="ARBA" id="ARBA00022448"/>
    </source>
</evidence>
<dbReference type="PANTHER" id="PTHR36838:SF3">
    <property type="entry name" value="TRANSPORTER AUXIN EFFLUX CARRIER EC FAMILY"/>
    <property type="match status" value="1"/>
</dbReference>
<feature type="transmembrane region" description="Helical" evidence="8">
    <location>
        <begin position="6"/>
        <end position="29"/>
    </location>
</feature>
<dbReference type="Gene3D" id="1.20.1530.20">
    <property type="match status" value="2"/>
</dbReference>
<keyword evidence="4" id="KW-1003">Cell membrane</keyword>
<evidence type="ECO:0000313" key="9">
    <source>
        <dbReference type="EMBL" id="MET4636203.1"/>
    </source>
</evidence>
<feature type="transmembrane region" description="Helical" evidence="8">
    <location>
        <begin position="103"/>
        <end position="126"/>
    </location>
</feature>
<evidence type="ECO:0000256" key="2">
    <source>
        <dbReference type="ARBA" id="ARBA00010145"/>
    </source>
</evidence>
<evidence type="ECO:0000256" key="8">
    <source>
        <dbReference type="SAM" id="Phobius"/>
    </source>
</evidence>
<dbReference type="InterPro" id="IPR038770">
    <property type="entry name" value="Na+/solute_symporter_sf"/>
</dbReference>
<feature type="transmembrane region" description="Helical" evidence="8">
    <location>
        <begin position="176"/>
        <end position="195"/>
    </location>
</feature>
<dbReference type="PANTHER" id="PTHR36838">
    <property type="entry name" value="AUXIN EFFLUX CARRIER FAMILY PROTEIN"/>
    <property type="match status" value="1"/>
</dbReference>
<keyword evidence="7 8" id="KW-0472">Membrane</keyword>
<evidence type="ECO:0000256" key="1">
    <source>
        <dbReference type="ARBA" id="ARBA00004651"/>
    </source>
</evidence>
<dbReference type="InterPro" id="IPR004776">
    <property type="entry name" value="Mem_transp_PIN-like"/>
</dbReference>
<gene>
    <name evidence="9" type="ORF">ABIE08_004161</name>
</gene>
<protein>
    <submittedName>
        <fullName evidence="9">Malonate transporter</fullName>
    </submittedName>
</protein>
<dbReference type="RefSeq" id="WP_354553741.1">
    <property type="nucleotide sequence ID" value="NZ_JBEPSM010000004.1"/>
</dbReference>
<feature type="transmembrane region" description="Helical" evidence="8">
    <location>
        <begin position="260"/>
        <end position="280"/>
    </location>
</feature>
<organism evidence="9 10">
    <name type="scientific">Kaistia defluvii</name>
    <dbReference type="NCBI Taxonomy" id="410841"/>
    <lineage>
        <taxon>Bacteria</taxon>
        <taxon>Pseudomonadati</taxon>
        <taxon>Pseudomonadota</taxon>
        <taxon>Alphaproteobacteria</taxon>
        <taxon>Hyphomicrobiales</taxon>
        <taxon>Kaistiaceae</taxon>
        <taxon>Kaistia</taxon>
    </lineage>
</organism>
<feature type="transmembrane region" description="Helical" evidence="8">
    <location>
        <begin position="233"/>
        <end position="254"/>
    </location>
</feature>
<evidence type="ECO:0000256" key="4">
    <source>
        <dbReference type="ARBA" id="ARBA00022475"/>
    </source>
</evidence>
<accession>A0ABV2R508</accession>
<keyword evidence="6 8" id="KW-1133">Transmembrane helix</keyword>
<sequence length="316" mass="33122">MLIIGRLAEIAFIVLPIAGLIFVGYLAGWTKHLGDRAADGLSEYVFGIAVPVLIFKTLSEAKMPEGGQPWGYWIAYFTGAFIVFGIGFLIARRVFGRAHVEAVMQGFASGQSNTVFVGVPVILNAFGNEGAVPLFLLIAIHLPVMTTAATLFAEGSESGISRATLTRLLKALARNPILFGIYAGAIGQVAGLHATGPAGEVVRMLAASSVPCALISMGLALRRYGFAGDIHASLVISFLKLIVHPLIVLGLVQVLPMPPVWAGVAVVFAAMPCGVNAYLLANHYKAGVASTASAVSLSTLLSLFTVTIWLYVLGVG</sequence>
<dbReference type="EMBL" id="JBEPSM010000004">
    <property type="protein sequence ID" value="MET4636203.1"/>
    <property type="molecule type" value="Genomic_DNA"/>
</dbReference>
<comment type="similarity">
    <text evidence="2">Belongs to the auxin efflux carrier (TC 2.A.69) family.</text>
</comment>
<evidence type="ECO:0000256" key="5">
    <source>
        <dbReference type="ARBA" id="ARBA00022692"/>
    </source>
</evidence>